<organism evidence="1 2">
    <name type="scientific">Thiothrix caldifontis</name>
    <dbReference type="NCBI Taxonomy" id="525918"/>
    <lineage>
        <taxon>Bacteria</taxon>
        <taxon>Pseudomonadati</taxon>
        <taxon>Pseudomonadota</taxon>
        <taxon>Gammaproteobacteria</taxon>
        <taxon>Thiotrichales</taxon>
        <taxon>Thiotrichaceae</taxon>
        <taxon>Thiothrix</taxon>
    </lineage>
</organism>
<proteinExistence type="predicted"/>
<protein>
    <submittedName>
        <fullName evidence="1">Uncharacterized protein</fullName>
    </submittedName>
</protein>
<accession>A0A1H3X2Y4</accession>
<evidence type="ECO:0000313" key="2">
    <source>
        <dbReference type="Proteomes" id="UP000199397"/>
    </source>
</evidence>
<dbReference type="RefSeq" id="WP_093065207.1">
    <property type="nucleotide sequence ID" value="NZ_FNQP01000003.1"/>
</dbReference>
<dbReference type="Proteomes" id="UP000199397">
    <property type="component" value="Unassembled WGS sequence"/>
</dbReference>
<sequence>MKYFFPALMALLILAGISLVATPYIAEQFFPASKTTLRTADPERSKQALANWFGTDPTNVTGVQASNQASAQGNTSWFMFGIERQAVEYFIRQNGLKQQDLTPEILQTTFMVQQPPASWWQPATLKRETCFIGTDEGREIGLIYNAESQAGFLIVRTYQKPTKF</sequence>
<dbReference type="STRING" id="525918.SAMN05660964_00566"/>
<keyword evidence="2" id="KW-1185">Reference proteome</keyword>
<dbReference type="AlphaFoldDB" id="A0A1H3X2Y4"/>
<evidence type="ECO:0000313" key="1">
    <source>
        <dbReference type="EMBL" id="SDZ93775.1"/>
    </source>
</evidence>
<reference evidence="1 2" key="1">
    <citation type="submission" date="2016-10" db="EMBL/GenBank/DDBJ databases">
        <authorList>
            <person name="de Groot N.N."/>
        </authorList>
    </citation>
    <scope>NUCLEOTIDE SEQUENCE [LARGE SCALE GENOMIC DNA]</scope>
    <source>
        <strain evidence="1 2">DSM 21228</strain>
    </source>
</reference>
<gene>
    <name evidence="1" type="ORF">SAMN05660964_00566</name>
</gene>
<name>A0A1H3X2Y4_9GAMM</name>
<dbReference type="EMBL" id="FNQP01000003">
    <property type="protein sequence ID" value="SDZ93775.1"/>
    <property type="molecule type" value="Genomic_DNA"/>
</dbReference>
<dbReference type="OrthoDB" id="5625246at2"/>